<reference evidence="11" key="2">
    <citation type="submission" date="2020-05" db="UniProtKB">
        <authorList>
            <consortium name="EnsemblMetazoa"/>
        </authorList>
    </citation>
    <scope>IDENTIFICATION</scope>
    <source>
        <strain evidence="11">FAR1</strain>
    </source>
</reference>
<evidence type="ECO:0000256" key="3">
    <source>
        <dbReference type="ARBA" id="ARBA00022679"/>
    </source>
</evidence>
<dbReference type="Pfam" id="PF02005">
    <property type="entry name" value="TRM"/>
    <property type="match status" value="1"/>
</dbReference>
<evidence type="ECO:0000256" key="7">
    <source>
        <dbReference type="ARBA" id="ARBA00039099"/>
    </source>
</evidence>
<dbReference type="EnsemblMetazoa" id="AFAF017960-RA">
    <property type="protein sequence ID" value="AFAF017960-PA"/>
    <property type="gene ID" value="AFAF017960"/>
</dbReference>
<dbReference type="PROSITE" id="PS51626">
    <property type="entry name" value="SAM_MT_TRM1"/>
    <property type="match status" value="1"/>
</dbReference>
<evidence type="ECO:0000313" key="12">
    <source>
        <dbReference type="Proteomes" id="UP000075886"/>
    </source>
</evidence>
<dbReference type="Proteomes" id="UP000075886">
    <property type="component" value="Unassembled WGS sequence"/>
</dbReference>
<keyword evidence="4 9" id="KW-0949">S-adenosyl-L-methionine</keyword>
<evidence type="ECO:0000313" key="11">
    <source>
        <dbReference type="EnsemblMetazoa" id="AFAF017960-PA"/>
    </source>
</evidence>
<feature type="compositionally biased region" description="Basic and acidic residues" evidence="10">
    <location>
        <begin position="584"/>
        <end position="601"/>
    </location>
</feature>
<dbReference type="InterPro" id="IPR042296">
    <property type="entry name" value="tRNA_met_Trm1_C"/>
</dbReference>
<dbReference type="InterPro" id="IPR002905">
    <property type="entry name" value="Trm1"/>
</dbReference>
<keyword evidence="3 9" id="KW-0808">Transferase</keyword>
<organism evidence="11 12">
    <name type="scientific">Anopheles farauti</name>
    <dbReference type="NCBI Taxonomy" id="69004"/>
    <lineage>
        <taxon>Eukaryota</taxon>
        <taxon>Metazoa</taxon>
        <taxon>Ecdysozoa</taxon>
        <taxon>Arthropoda</taxon>
        <taxon>Hexapoda</taxon>
        <taxon>Insecta</taxon>
        <taxon>Pterygota</taxon>
        <taxon>Neoptera</taxon>
        <taxon>Endopterygota</taxon>
        <taxon>Diptera</taxon>
        <taxon>Nematocera</taxon>
        <taxon>Culicoidea</taxon>
        <taxon>Culicidae</taxon>
        <taxon>Anophelinae</taxon>
        <taxon>Anopheles</taxon>
    </lineage>
</organism>
<comment type="catalytic activity">
    <reaction evidence="8 9">
        <text>guanosine(26) in tRNA + 2 S-adenosyl-L-methionine = N(2)-dimethylguanosine(26) in tRNA + 2 S-adenosyl-L-homocysteine + 2 H(+)</text>
        <dbReference type="Rhea" id="RHEA:43140"/>
        <dbReference type="Rhea" id="RHEA-COMP:10359"/>
        <dbReference type="Rhea" id="RHEA-COMP:10360"/>
        <dbReference type="ChEBI" id="CHEBI:15378"/>
        <dbReference type="ChEBI" id="CHEBI:57856"/>
        <dbReference type="ChEBI" id="CHEBI:59789"/>
        <dbReference type="ChEBI" id="CHEBI:74269"/>
        <dbReference type="ChEBI" id="CHEBI:74513"/>
        <dbReference type="EC" id="2.1.1.216"/>
    </reaction>
</comment>
<evidence type="ECO:0000256" key="6">
    <source>
        <dbReference type="ARBA" id="ARBA00022884"/>
    </source>
</evidence>
<dbReference type="PANTHER" id="PTHR10631">
    <property type="entry name" value="N 2 ,N 2 -DIMETHYLGUANOSINE TRNA METHYLTRANSFERASE"/>
    <property type="match status" value="1"/>
</dbReference>
<evidence type="ECO:0000256" key="5">
    <source>
        <dbReference type="ARBA" id="ARBA00022694"/>
    </source>
</evidence>
<dbReference type="GO" id="GO:0002940">
    <property type="term" value="P:tRNA N2-guanine methylation"/>
    <property type="evidence" value="ECO:0007669"/>
    <property type="project" value="TreeGrafter"/>
</dbReference>
<dbReference type="GO" id="GO:0005634">
    <property type="term" value="C:nucleus"/>
    <property type="evidence" value="ECO:0007669"/>
    <property type="project" value="TreeGrafter"/>
</dbReference>
<keyword evidence="12" id="KW-1185">Reference proteome</keyword>
<dbReference type="VEuPathDB" id="VectorBase:AFAF017960"/>
<proteinExistence type="inferred from homology"/>
<feature type="region of interest" description="Disordered" evidence="10">
    <location>
        <begin position="514"/>
        <end position="609"/>
    </location>
</feature>
<keyword evidence="6 9" id="KW-0694">RNA-binding</keyword>
<sequence>MSLVGEARVILFTFSSANKLRKTRIIYEIKFFGERNQHYRSITNMAGEGVTASGVLKTIREGSAEILVADHVFYNPVQEFNRDLSICVLTTFSKIYQREKDEERKKKQPSDVATNGGTVLKAGVRHESGLRILEALSATGLRSIRYAKEIPGVKEIIANDLSKSAVESIEQNVKHNQIEHLIKPSFNDAMTLMYMSTRPEQRFTAIDLDPYGHPTRFLDGAVQSIEDGGLLLITATDMAVLAGNTPEACYVKYGSVPLKTKSCHEMALRILLRCIETTATRYGRYMTPLLSISADFYIRVFVRIYTGQYACKKSSSKQSMVFQCTGCEALTLQPLGVLKPNPTEANPQQIKFGIPTGPFVGSRCIHCNHQHHMGGPIWSAPLHDPEFLGELLQTIEQENSKRLTTIRRIYGTLAVIREELHDVPLYYALDRMCGILKLESIGMLKLRSALLHAGYRVSYSHASRTSIKTDAPVGVLWDILRCWHRLHPVKADRFLEGVPLTAILSKEPAKEYNIEDIHPEANPPSRKESLSRFPENPAAHWGPGTRAMQMVSDNKMLKSAQNQNKRKQKRAQKESVDDNGEATKIPENDVKADKESPERKVAKTITTDC</sequence>
<keyword evidence="5 9" id="KW-0819">tRNA processing</keyword>
<dbReference type="NCBIfam" id="TIGR00308">
    <property type="entry name" value="TRM1"/>
    <property type="match status" value="1"/>
</dbReference>
<evidence type="ECO:0000256" key="2">
    <source>
        <dbReference type="ARBA" id="ARBA00022603"/>
    </source>
</evidence>
<dbReference type="GO" id="GO:0000049">
    <property type="term" value="F:tRNA binding"/>
    <property type="evidence" value="ECO:0007669"/>
    <property type="project" value="UniProtKB-UniRule"/>
</dbReference>
<name>A0A182QVX7_9DIPT</name>
<dbReference type="EC" id="2.1.1.216" evidence="7 9"/>
<dbReference type="Gene3D" id="3.30.56.70">
    <property type="entry name" value="N2,N2-dimethylguanosine tRNA methyltransferase, C-terminal domain"/>
    <property type="match status" value="1"/>
</dbReference>
<evidence type="ECO:0000256" key="8">
    <source>
        <dbReference type="ARBA" id="ARBA00051897"/>
    </source>
</evidence>
<evidence type="ECO:0000256" key="9">
    <source>
        <dbReference type="PROSITE-ProRule" id="PRU00958"/>
    </source>
</evidence>
<keyword evidence="1 9" id="KW-0820">tRNA-binding</keyword>
<evidence type="ECO:0000256" key="10">
    <source>
        <dbReference type="SAM" id="MobiDB-lite"/>
    </source>
</evidence>
<evidence type="ECO:0000256" key="1">
    <source>
        <dbReference type="ARBA" id="ARBA00022555"/>
    </source>
</evidence>
<dbReference type="GO" id="GO:0160104">
    <property type="term" value="F:tRNA (guanine(26)-N2)-dimethyltransferase activity"/>
    <property type="evidence" value="ECO:0007669"/>
    <property type="project" value="UniProtKB-UniRule"/>
</dbReference>
<comment type="similarity">
    <text evidence="9">Belongs to the class I-like SAM-binding methyltransferase superfamily. Trm1 family.</text>
</comment>
<reference evidence="12" key="1">
    <citation type="submission" date="2014-01" db="EMBL/GenBank/DDBJ databases">
        <title>The Genome Sequence of Anopheles farauti FAR1 (V2).</title>
        <authorList>
            <consortium name="The Broad Institute Genomics Platform"/>
            <person name="Neafsey D.E."/>
            <person name="Besansky N."/>
            <person name="Howell P."/>
            <person name="Walton C."/>
            <person name="Young S.K."/>
            <person name="Zeng Q."/>
            <person name="Gargeya S."/>
            <person name="Fitzgerald M."/>
            <person name="Haas B."/>
            <person name="Abouelleil A."/>
            <person name="Allen A.W."/>
            <person name="Alvarado L."/>
            <person name="Arachchi H.M."/>
            <person name="Berlin A.M."/>
            <person name="Chapman S.B."/>
            <person name="Gainer-Dewar J."/>
            <person name="Goldberg J."/>
            <person name="Griggs A."/>
            <person name="Gujja S."/>
            <person name="Hansen M."/>
            <person name="Howarth C."/>
            <person name="Imamovic A."/>
            <person name="Ireland A."/>
            <person name="Larimer J."/>
            <person name="McCowan C."/>
            <person name="Murphy C."/>
            <person name="Pearson M."/>
            <person name="Poon T.W."/>
            <person name="Priest M."/>
            <person name="Roberts A."/>
            <person name="Saif S."/>
            <person name="Shea T."/>
            <person name="Sisk P."/>
            <person name="Sykes S."/>
            <person name="Wortman J."/>
            <person name="Nusbaum C."/>
            <person name="Birren B."/>
        </authorList>
    </citation>
    <scope>NUCLEOTIDE SEQUENCE [LARGE SCALE GENOMIC DNA]</scope>
    <source>
        <strain evidence="12">FAR1</strain>
    </source>
</reference>
<dbReference type="EMBL" id="AXCN02000684">
    <property type="status" value="NOT_ANNOTATED_CDS"/>
    <property type="molecule type" value="Genomic_DNA"/>
</dbReference>
<accession>A0A182QVX7</accession>
<evidence type="ECO:0000256" key="4">
    <source>
        <dbReference type="ARBA" id="ARBA00022691"/>
    </source>
</evidence>
<protein>
    <recommendedName>
        <fullName evidence="7 9">tRNA (guanine(26)-N(2))-dimethyltransferase</fullName>
        <ecNumber evidence="7 9">2.1.1.216</ecNumber>
    </recommendedName>
</protein>
<dbReference type="InterPro" id="IPR029063">
    <property type="entry name" value="SAM-dependent_MTases_sf"/>
</dbReference>
<dbReference type="AlphaFoldDB" id="A0A182QVX7"/>
<dbReference type="SUPFAM" id="SSF53335">
    <property type="entry name" value="S-adenosyl-L-methionine-dependent methyltransferases"/>
    <property type="match status" value="1"/>
</dbReference>
<keyword evidence="2 9" id="KW-0489">Methyltransferase</keyword>
<feature type="compositionally biased region" description="Basic and acidic residues" evidence="10">
    <location>
        <begin position="514"/>
        <end position="530"/>
    </location>
</feature>
<dbReference type="PANTHER" id="PTHR10631:SF3">
    <property type="entry name" value="TRNA (GUANINE(26)-N(2))-DIMETHYLTRANSFERASE"/>
    <property type="match status" value="1"/>
</dbReference>
<dbReference type="STRING" id="69004.A0A182QVX7"/>
<dbReference type="Gene3D" id="3.40.50.150">
    <property type="entry name" value="Vaccinia Virus protein VP39"/>
    <property type="match status" value="1"/>
</dbReference>